<evidence type="ECO:0000313" key="3">
    <source>
        <dbReference type="Proteomes" id="UP001168613"/>
    </source>
</evidence>
<name>A0ABT8EJA7_9BURK</name>
<organism evidence="2 3">
    <name type="scientific">Alcaligenes endophyticus</name>
    <dbReference type="NCBI Taxonomy" id="1929088"/>
    <lineage>
        <taxon>Bacteria</taxon>
        <taxon>Pseudomonadati</taxon>
        <taxon>Pseudomonadota</taxon>
        <taxon>Betaproteobacteria</taxon>
        <taxon>Burkholderiales</taxon>
        <taxon>Alcaligenaceae</taxon>
        <taxon>Alcaligenes</taxon>
    </lineage>
</organism>
<dbReference type="EMBL" id="JAJHNU010000001">
    <property type="protein sequence ID" value="MDN4121220.1"/>
    <property type="molecule type" value="Genomic_DNA"/>
</dbReference>
<dbReference type="Pfam" id="PF03891">
    <property type="entry name" value="DUF333"/>
    <property type="match status" value="1"/>
</dbReference>
<reference evidence="2" key="1">
    <citation type="submission" date="2021-11" db="EMBL/GenBank/DDBJ databases">
        <title>Draft genome sequence of Alcaligenes endophyticus type strain CCUG 75668T.</title>
        <authorList>
            <person name="Salva-Serra F."/>
            <person name="Duran R.E."/>
            <person name="Seeger M."/>
            <person name="Moore E.R.B."/>
            <person name="Jaen-Luchoro D."/>
        </authorList>
    </citation>
    <scope>NUCLEOTIDE SEQUENCE</scope>
    <source>
        <strain evidence="2">CCUG 75668</strain>
    </source>
</reference>
<sequence>MQKFGIIALLAILGGCVSATDSQQPQQVEMANPASVYCQAVGGSLTIENTSAGQVGMCTLPDGEKVEEWELFKAASQCGADTRQNLVGTPAASLNQSTLPELSRVIHHNSAVTMDYRQDRLNVYVDGGGKIERVTCG</sequence>
<keyword evidence="1" id="KW-0732">Signal</keyword>
<dbReference type="PANTHER" id="PTHR38008">
    <property type="entry name" value="HEMOLYSIN-RELATED"/>
    <property type="match status" value="1"/>
</dbReference>
<feature type="chain" id="PRO_5045172898" evidence="1">
    <location>
        <begin position="20"/>
        <end position="137"/>
    </location>
</feature>
<dbReference type="Pfam" id="PF11720">
    <property type="entry name" value="Inhibitor_I78"/>
    <property type="match status" value="1"/>
</dbReference>
<feature type="signal peptide" evidence="1">
    <location>
        <begin position="1"/>
        <end position="19"/>
    </location>
</feature>
<comment type="caution">
    <text evidence="2">The sequence shown here is derived from an EMBL/GenBank/DDBJ whole genome shotgun (WGS) entry which is preliminary data.</text>
</comment>
<dbReference type="InterPro" id="IPR021719">
    <property type="entry name" value="Prot_inh_I78"/>
</dbReference>
<dbReference type="PROSITE" id="PS51257">
    <property type="entry name" value="PROKAR_LIPOPROTEIN"/>
    <property type="match status" value="1"/>
</dbReference>
<dbReference type="InterPro" id="IPR005590">
    <property type="entry name" value="DUF333"/>
</dbReference>
<dbReference type="RefSeq" id="WP_266124844.1">
    <property type="nucleotide sequence ID" value="NZ_JAJHNU010000001.1"/>
</dbReference>
<gene>
    <name evidence="2" type="ORF">LMS43_07970</name>
</gene>
<evidence type="ECO:0000313" key="2">
    <source>
        <dbReference type="EMBL" id="MDN4121220.1"/>
    </source>
</evidence>
<evidence type="ECO:0000256" key="1">
    <source>
        <dbReference type="SAM" id="SignalP"/>
    </source>
</evidence>
<accession>A0ABT8EJA7</accession>
<dbReference type="Proteomes" id="UP001168613">
    <property type="component" value="Unassembled WGS sequence"/>
</dbReference>
<protein>
    <submittedName>
        <fullName evidence="2">DUF333 domain-containing protein</fullName>
    </submittedName>
</protein>
<keyword evidence="3" id="KW-1185">Reference proteome</keyword>
<dbReference type="PANTHER" id="PTHR38008:SF2">
    <property type="entry name" value="HEMOLYSIN"/>
    <property type="match status" value="1"/>
</dbReference>
<dbReference type="Gene3D" id="3.30.10.10">
    <property type="entry name" value="Trypsin Inhibitor V, subunit A"/>
    <property type="match status" value="1"/>
</dbReference>
<proteinExistence type="predicted"/>